<dbReference type="FunFam" id="1.10.10.10:FF:000001">
    <property type="entry name" value="LysR family transcriptional regulator"/>
    <property type="match status" value="1"/>
</dbReference>
<evidence type="ECO:0000313" key="6">
    <source>
        <dbReference type="EMBL" id="BDX06497.1"/>
    </source>
</evidence>
<evidence type="ECO:0000256" key="4">
    <source>
        <dbReference type="ARBA" id="ARBA00023163"/>
    </source>
</evidence>
<keyword evidence="2" id="KW-0805">Transcription regulation</keyword>
<dbReference type="AlphaFoldDB" id="A0AA48KRV0"/>
<proteinExistence type="inferred from homology"/>
<dbReference type="InterPro" id="IPR036390">
    <property type="entry name" value="WH_DNA-bd_sf"/>
</dbReference>
<protein>
    <submittedName>
        <fullName evidence="6">LysR family transcriptional regulator</fullName>
    </submittedName>
</protein>
<dbReference type="KEGG" id="pmaw:MACH26_20180"/>
<dbReference type="PANTHER" id="PTHR30126:SF21">
    <property type="entry name" value="TRANSCRIPTIONAL REGULATOR-RELATED"/>
    <property type="match status" value="1"/>
</dbReference>
<dbReference type="Proteomes" id="UP001333710">
    <property type="component" value="Chromosome"/>
</dbReference>
<dbReference type="EMBL" id="AP027272">
    <property type="protein sequence ID" value="BDX06497.1"/>
    <property type="molecule type" value="Genomic_DNA"/>
</dbReference>
<evidence type="ECO:0000313" key="7">
    <source>
        <dbReference type="Proteomes" id="UP001333710"/>
    </source>
</evidence>
<keyword evidence="7" id="KW-1185">Reference proteome</keyword>
<dbReference type="PRINTS" id="PR00039">
    <property type="entry name" value="HTHLYSR"/>
</dbReference>
<dbReference type="SUPFAM" id="SSF46785">
    <property type="entry name" value="Winged helix' DNA-binding domain"/>
    <property type="match status" value="1"/>
</dbReference>
<organism evidence="6 7">
    <name type="scientific">Planctobacterium marinum</name>
    <dbReference type="NCBI Taxonomy" id="1631968"/>
    <lineage>
        <taxon>Bacteria</taxon>
        <taxon>Pseudomonadati</taxon>
        <taxon>Pseudomonadota</taxon>
        <taxon>Gammaproteobacteria</taxon>
        <taxon>Alteromonadales</taxon>
        <taxon>Alteromonadaceae</taxon>
        <taxon>Planctobacterium</taxon>
    </lineage>
</organism>
<dbReference type="Gene3D" id="1.10.10.10">
    <property type="entry name" value="Winged helix-like DNA-binding domain superfamily/Winged helix DNA-binding domain"/>
    <property type="match status" value="1"/>
</dbReference>
<dbReference type="Pfam" id="PF00126">
    <property type="entry name" value="HTH_1"/>
    <property type="match status" value="1"/>
</dbReference>
<evidence type="ECO:0000256" key="3">
    <source>
        <dbReference type="ARBA" id="ARBA00023125"/>
    </source>
</evidence>
<accession>A0AA48KRV0</accession>
<name>A0AA48KRV0_9ALTE</name>
<dbReference type="InterPro" id="IPR000847">
    <property type="entry name" value="LysR_HTH_N"/>
</dbReference>
<keyword evidence="3" id="KW-0238">DNA-binding</keyword>
<feature type="domain" description="HTH lysR-type" evidence="5">
    <location>
        <begin position="5"/>
        <end position="62"/>
    </location>
</feature>
<dbReference type="SUPFAM" id="SSF53850">
    <property type="entry name" value="Periplasmic binding protein-like II"/>
    <property type="match status" value="1"/>
</dbReference>
<keyword evidence="4" id="KW-0804">Transcription</keyword>
<dbReference type="InterPro" id="IPR036388">
    <property type="entry name" value="WH-like_DNA-bd_sf"/>
</dbReference>
<comment type="similarity">
    <text evidence="1">Belongs to the LysR transcriptional regulatory family.</text>
</comment>
<dbReference type="PANTHER" id="PTHR30126">
    <property type="entry name" value="HTH-TYPE TRANSCRIPTIONAL REGULATOR"/>
    <property type="match status" value="1"/>
</dbReference>
<evidence type="ECO:0000256" key="2">
    <source>
        <dbReference type="ARBA" id="ARBA00023015"/>
    </source>
</evidence>
<reference evidence="6" key="1">
    <citation type="submission" date="2023-01" db="EMBL/GenBank/DDBJ databases">
        <title>Complete genome sequence of Planctobacterium marinum strain Dej080120_11.</title>
        <authorList>
            <person name="Ueki S."/>
            <person name="Maruyama F."/>
        </authorList>
    </citation>
    <scope>NUCLEOTIDE SEQUENCE</scope>
    <source>
        <strain evidence="6">Dej080120_11</strain>
    </source>
</reference>
<sequence length="276" mass="31437">MFDAMDIRFLNTFIEVARTRHFGKAAENLYLTQSAVSARIKQLEEYFNTALFIRQRNSIKLTPAGEKLLPFAENLSHTLGEARRSLNDAEIQHIVISGTPNAWELFLQDELPDIQNQFSDLTVRAEVINNESMVRLLHERLIDLAFSLEPIKSDDVVSDCILTSSLALYSDKSQSVEDALEQYIHIDWGVKSSEAIEKQYPKVRRANFRTGSIQVALSYFARNGGSLILPDKIAECFGSTMHRLEMVPIEIKTYIHYLSDTNKRGMQEVINYLSGE</sequence>
<dbReference type="GO" id="GO:0003700">
    <property type="term" value="F:DNA-binding transcription factor activity"/>
    <property type="evidence" value="ECO:0007669"/>
    <property type="project" value="InterPro"/>
</dbReference>
<dbReference type="GO" id="GO:0000976">
    <property type="term" value="F:transcription cis-regulatory region binding"/>
    <property type="evidence" value="ECO:0007669"/>
    <property type="project" value="TreeGrafter"/>
</dbReference>
<gene>
    <name evidence="6" type="ORF">MACH26_20180</name>
</gene>
<evidence type="ECO:0000259" key="5">
    <source>
        <dbReference type="PROSITE" id="PS50931"/>
    </source>
</evidence>
<evidence type="ECO:0000256" key="1">
    <source>
        <dbReference type="ARBA" id="ARBA00009437"/>
    </source>
</evidence>
<dbReference type="PROSITE" id="PS50931">
    <property type="entry name" value="HTH_LYSR"/>
    <property type="match status" value="1"/>
</dbReference>